<dbReference type="PANTHER" id="PTHR34582:SF6">
    <property type="entry name" value="UPF0702 TRANSMEMBRANE PROTEIN YCAP"/>
    <property type="match status" value="1"/>
</dbReference>
<dbReference type="InterPro" id="IPR048454">
    <property type="entry name" value="YetF_N"/>
</dbReference>
<reference evidence="10 11" key="1">
    <citation type="submission" date="2018-05" db="EMBL/GenBank/DDBJ databases">
        <title>Comparative genomic sequence analysis between strain HN4 and CCM 8460T (Falsochrobactrum ovis) will provide more evidence to prove that HN4 is a new species of Falsochrobactrum.</title>
        <authorList>
            <person name="Lyu W."/>
            <person name="Sun L."/>
            <person name="Yao L."/>
        </authorList>
    </citation>
    <scope>NUCLEOTIDE SEQUENCE [LARGE SCALE GENOMIC DNA]</scope>
    <source>
        <strain evidence="10 11">HN4</strain>
    </source>
</reference>
<evidence type="ECO:0000259" key="9">
    <source>
        <dbReference type="Pfam" id="PF20730"/>
    </source>
</evidence>
<dbReference type="GO" id="GO:0005886">
    <property type="term" value="C:plasma membrane"/>
    <property type="evidence" value="ECO:0007669"/>
    <property type="project" value="UniProtKB-SubCell"/>
</dbReference>
<feature type="domain" description="YetF-like N-terminal transmembrane" evidence="9">
    <location>
        <begin position="12"/>
        <end position="83"/>
    </location>
</feature>
<feature type="transmembrane region" description="Helical" evidence="7">
    <location>
        <begin position="6"/>
        <end position="29"/>
    </location>
</feature>
<evidence type="ECO:0000256" key="4">
    <source>
        <dbReference type="ARBA" id="ARBA00022692"/>
    </source>
</evidence>
<keyword evidence="11" id="KW-1185">Reference proteome</keyword>
<dbReference type="Pfam" id="PF04239">
    <property type="entry name" value="DUF421"/>
    <property type="match status" value="1"/>
</dbReference>
<name>A0A316J2W8_9HYPH</name>
<proteinExistence type="inferred from homology"/>
<keyword evidence="6 7" id="KW-0472">Membrane</keyword>
<evidence type="ECO:0000259" key="8">
    <source>
        <dbReference type="Pfam" id="PF04239"/>
    </source>
</evidence>
<evidence type="ECO:0000313" key="10">
    <source>
        <dbReference type="EMBL" id="PWL16237.1"/>
    </source>
</evidence>
<evidence type="ECO:0000256" key="7">
    <source>
        <dbReference type="SAM" id="Phobius"/>
    </source>
</evidence>
<evidence type="ECO:0000256" key="2">
    <source>
        <dbReference type="ARBA" id="ARBA00006448"/>
    </source>
</evidence>
<dbReference type="InterPro" id="IPR007353">
    <property type="entry name" value="DUF421"/>
</dbReference>
<evidence type="ECO:0000256" key="3">
    <source>
        <dbReference type="ARBA" id="ARBA00022475"/>
    </source>
</evidence>
<evidence type="ECO:0000313" key="11">
    <source>
        <dbReference type="Proteomes" id="UP000245865"/>
    </source>
</evidence>
<keyword evidence="5 7" id="KW-1133">Transmembrane helix</keyword>
<comment type="similarity">
    <text evidence="2">Belongs to the UPF0702 family.</text>
</comment>
<dbReference type="Proteomes" id="UP000245865">
    <property type="component" value="Unassembled WGS sequence"/>
</dbReference>
<evidence type="ECO:0000256" key="5">
    <source>
        <dbReference type="ARBA" id="ARBA00022989"/>
    </source>
</evidence>
<keyword evidence="4 7" id="KW-0812">Transmembrane</keyword>
<dbReference type="Gene3D" id="3.30.240.20">
    <property type="entry name" value="bsu07140 like domains"/>
    <property type="match status" value="1"/>
</dbReference>
<keyword evidence="3" id="KW-1003">Cell membrane</keyword>
<feature type="transmembrane region" description="Helical" evidence="7">
    <location>
        <begin position="41"/>
        <end position="60"/>
    </location>
</feature>
<comment type="caution">
    <text evidence="10">The sequence shown here is derived from an EMBL/GenBank/DDBJ whole genome shotgun (WGS) entry which is preliminary data.</text>
</comment>
<comment type="subcellular location">
    <subcellularLocation>
        <location evidence="1">Cell membrane</location>
        <topology evidence="1">Multi-pass membrane protein</topology>
    </subcellularLocation>
</comment>
<evidence type="ECO:0000256" key="6">
    <source>
        <dbReference type="ARBA" id="ARBA00023136"/>
    </source>
</evidence>
<organism evidence="10 11">
    <name type="scientific">Falsochrobactrum shanghaiense</name>
    <dbReference type="NCBI Taxonomy" id="2201899"/>
    <lineage>
        <taxon>Bacteria</taxon>
        <taxon>Pseudomonadati</taxon>
        <taxon>Pseudomonadota</taxon>
        <taxon>Alphaproteobacteria</taxon>
        <taxon>Hyphomicrobiales</taxon>
        <taxon>Brucellaceae</taxon>
        <taxon>Falsochrobactrum</taxon>
    </lineage>
</organism>
<dbReference type="InterPro" id="IPR023090">
    <property type="entry name" value="UPF0702_alpha/beta_dom_sf"/>
</dbReference>
<accession>A0A316J2W8</accession>
<evidence type="ECO:0000256" key="1">
    <source>
        <dbReference type="ARBA" id="ARBA00004651"/>
    </source>
</evidence>
<sequence>MWMGEEPLLFFVEIIFRSVLSYIYCFALLRVLSGRAVAQMSLLDFVLIIALGSAVGDVAFYADVPILHALMVITVIITITKLLDRWIHNWAPLKSIFDNSPTTLVHEGIINQAGSSRRDMNEMEVMERLRLHGIRNLGEVEWAFVEANGNLSVFRYQSPKPGLLIVPPHDLVPRRPNFPSPAEDEPHCCLCCGMVISRPSPDIQHCPNCNGAKWTLPTLSVPS</sequence>
<gene>
    <name evidence="10" type="ORF">DKP76_18610</name>
</gene>
<dbReference type="Pfam" id="PF20730">
    <property type="entry name" value="YetF_N"/>
    <property type="match status" value="1"/>
</dbReference>
<dbReference type="EMBL" id="QGDB01000020">
    <property type="protein sequence ID" value="PWL16237.1"/>
    <property type="molecule type" value="Genomic_DNA"/>
</dbReference>
<protein>
    <submittedName>
        <fullName evidence="10">DUF421 domain-containing protein</fullName>
    </submittedName>
</protein>
<dbReference type="PANTHER" id="PTHR34582">
    <property type="entry name" value="UPF0702 TRANSMEMBRANE PROTEIN YCAP"/>
    <property type="match status" value="1"/>
</dbReference>
<dbReference type="AlphaFoldDB" id="A0A316J2W8"/>
<feature type="domain" description="YetF C-terminal" evidence="8">
    <location>
        <begin position="90"/>
        <end position="159"/>
    </location>
</feature>